<dbReference type="Gene3D" id="1.25.70.10">
    <property type="entry name" value="Transcription termination factor 3, mitochondrial"/>
    <property type="match status" value="1"/>
</dbReference>
<dbReference type="SMART" id="SM00733">
    <property type="entry name" value="Mterf"/>
    <property type="match status" value="6"/>
</dbReference>
<dbReference type="GeneID" id="101495049"/>
<dbReference type="PANTHER" id="PTHR13068:SF91">
    <property type="entry name" value="TRANSCRIPTION TERMINATION FACTOR FAMILY PROTEIN"/>
    <property type="match status" value="1"/>
</dbReference>
<dbReference type="GO" id="GO:0003676">
    <property type="term" value="F:nucleic acid binding"/>
    <property type="evidence" value="ECO:0007669"/>
    <property type="project" value="InterPro"/>
</dbReference>
<dbReference type="KEGG" id="cam:101495049"/>
<name>A0A1S2XGX8_CICAR</name>
<sequence length="417" mass="47814">MEAISYIQSSFSDSNPLPFPTKNHLVTLNTTTPFTLISRASFVRLKHHTPINIHYSKNVTTNVPSSNPCSFAQSYLIKNLNFSSHSALKTSIEARFNTPNKPDLVIDLFKKWGFSNTNLRNIMAKEPWLHSCNPNKRVLPKFQFLLSKGASNTEIIYIVTKTPTFLRRSLDNHIVPTYELLIGYLQSDKETLNCIIRNPLSFCCTRMRTNVKLLVDFGVSDSTIVTLLHKWPSVFSSNNLLREIEELKELGFNPLKSAFSIALLAKLTVRKSHWDDKVNVFKKWGWSDENVVEAFRRQPNCMLASCDKINNVMEFWVNELGMDAMELVKGTNIFGLSLEKRVIPRGFVVQYMLAKGLIDKNASLITPFLITEEMFLKKFVMCFKENDTSYMLKIYQDKMNVQDYKEGSSIKPSLNCD</sequence>
<evidence type="ECO:0000256" key="2">
    <source>
        <dbReference type="ARBA" id="ARBA00022472"/>
    </source>
</evidence>
<dbReference type="OrthoDB" id="637682at2759"/>
<dbReference type="eggNOG" id="KOG1267">
    <property type="taxonomic scope" value="Eukaryota"/>
</dbReference>
<evidence type="ECO:0000313" key="5">
    <source>
        <dbReference type="RefSeq" id="XP_004487870.1"/>
    </source>
</evidence>
<dbReference type="InterPro" id="IPR038538">
    <property type="entry name" value="MTERF_sf"/>
</dbReference>
<dbReference type="PaxDb" id="3827-XP_004487870.1"/>
<keyword evidence="3" id="KW-0809">Transit peptide</keyword>
<reference evidence="4" key="1">
    <citation type="journal article" date="2013" name="Nat. Biotechnol.">
        <title>Draft genome sequence of chickpea (Cicer arietinum) provides a resource for trait improvement.</title>
        <authorList>
            <person name="Varshney R.K."/>
            <person name="Song C."/>
            <person name="Saxena R.K."/>
            <person name="Azam S."/>
            <person name="Yu S."/>
            <person name="Sharpe A.G."/>
            <person name="Cannon S."/>
            <person name="Baek J."/>
            <person name="Rosen B.D."/>
            <person name="Tar'an B."/>
            <person name="Millan T."/>
            <person name="Zhang X."/>
            <person name="Ramsay L.D."/>
            <person name="Iwata A."/>
            <person name="Wang Y."/>
            <person name="Nelson W."/>
            <person name="Farmer A.D."/>
            <person name="Gaur P.M."/>
            <person name="Soderlund C."/>
            <person name="Penmetsa R.V."/>
            <person name="Xu C."/>
            <person name="Bharti A.K."/>
            <person name="He W."/>
            <person name="Winter P."/>
            <person name="Zhao S."/>
            <person name="Hane J.K."/>
            <person name="Carrasquilla-Garcia N."/>
            <person name="Condie J.A."/>
            <person name="Upadhyaya H.D."/>
            <person name="Luo M.C."/>
            <person name="Thudi M."/>
            <person name="Gowda C.L."/>
            <person name="Singh N.P."/>
            <person name="Lichtenzveig J."/>
            <person name="Gali K.K."/>
            <person name="Rubio J."/>
            <person name="Nadarajan N."/>
            <person name="Dolezel J."/>
            <person name="Bansal K.C."/>
            <person name="Xu X."/>
            <person name="Edwards D."/>
            <person name="Zhang G."/>
            <person name="Kahl G."/>
            <person name="Gil J."/>
            <person name="Singh K.B."/>
            <person name="Datta S.K."/>
            <person name="Jackson S.A."/>
            <person name="Wang J."/>
            <person name="Cook D.R."/>
        </authorList>
    </citation>
    <scope>NUCLEOTIDE SEQUENCE [LARGE SCALE GENOMIC DNA]</scope>
    <source>
        <strain evidence="4">cv. CDC Frontier</strain>
    </source>
</reference>
<keyword evidence="4" id="KW-1185">Reference proteome</keyword>
<evidence type="ECO:0000256" key="1">
    <source>
        <dbReference type="ARBA" id="ARBA00007692"/>
    </source>
</evidence>
<organism evidence="4 5">
    <name type="scientific">Cicer arietinum</name>
    <name type="common">Chickpea</name>
    <name type="synonym">Garbanzo</name>
    <dbReference type="NCBI Taxonomy" id="3827"/>
    <lineage>
        <taxon>Eukaryota</taxon>
        <taxon>Viridiplantae</taxon>
        <taxon>Streptophyta</taxon>
        <taxon>Embryophyta</taxon>
        <taxon>Tracheophyta</taxon>
        <taxon>Spermatophyta</taxon>
        <taxon>Magnoliopsida</taxon>
        <taxon>eudicotyledons</taxon>
        <taxon>Gunneridae</taxon>
        <taxon>Pentapetalae</taxon>
        <taxon>rosids</taxon>
        <taxon>fabids</taxon>
        <taxon>Fabales</taxon>
        <taxon>Fabaceae</taxon>
        <taxon>Papilionoideae</taxon>
        <taxon>50 kb inversion clade</taxon>
        <taxon>NPAAA clade</taxon>
        <taxon>Hologalegina</taxon>
        <taxon>IRL clade</taxon>
        <taxon>Cicereae</taxon>
        <taxon>Cicer</taxon>
    </lineage>
</organism>
<dbReference type="FunFam" id="1.25.70.10:FF:000001">
    <property type="entry name" value="Mitochondrial transcription termination factor-like"/>
    <property type="match status" value="1"/>
</dbReference>
<gene>
    <name evidence="5" type="primary">LOC101495049</name>
</gene>
<keyword evidence="2" id="KW-0804">Transcription</keyword>
<dbReference type="InterPro" id="IPR003690">
    <property type="entry name" value="MTERF"/>
</dbReference>
<keyword evidence="2" id="KW-0805">Transcription regulation</keyword>
<dbReference type="Proteomes" id="UP000087171">
    <property type="component" value="Chromosome Ca1"/>
</dbReference>
<proteinExistence type="inferred from homology"/>
<dbReference type="RefSeq" id="XP_004487870.1">
    <property type="nucleotide sequence ID" value="XM_004487813.1"/>
</dbReference>
<keyword evidence="2" id="KW-0806">Transcription termination</keyword>
<protein>
    <submittedName>
        <fullName evidence="5">Uncharacterized protein LOC101495049</fullName>
    </submittedName>
</protein>
<dbReference type="PANTHER" id="PTHR13068">
    <property type="entry name" value="CGI-12 PROTEIN-RELATED"/>
    <property type="match status" value="1"/>
</dbReference>
<reference evidence="5" key="2">
    <citation type="submission" date="2025-08" db="UniProtKB">
        <authorList>
            <consortium name="RefSeq"/>
        </authorList>
    </citation>
    <scope>IDENTIFICATION</scope>
    <source>
        <tissue evidence="5">Etiolated seedlings</tissue>
    </source>
</reference>
<dbReference type="GO" id="GO:0006353">
    <property type="term" value="P:DNA-templated transcription termination"/>
    <property type="evidence" value="ECO:0007669"/>
    <property type="project" value="UniProtKB-KW"/>
</dbReference>
<evidence type="ECO:0000256" key="3">
    <source>
        <dbReference type="ARBA" id="ARBA00022946"/>
    </source>
</evidence>
<accession>A0A1S2XGX8</accession>
<dbReference type="Pfam" id="PF02536">
    <property type="entry name" value="mTERF"/>
    <property type="match status" value="1"/>
</dbReference>
<comment type="similarity">
    <text evidence="1">Belongs to the mTERF family.</text>
</comment>
<evidence type="ECO:0000313" key="4">
    <source>
        <dbReference type="Proteomes" id="UP000087171"/>
    </source>
</evidence>
<dbReference type="AlphaFoldDB" id="A0A1S2XGX8"/>